<feature type="compositionally biased region" description="Basic and acidic residues" evidence="12">
    <location>
        <begin position="72"/>
        <end position="82"/>
    </location>
</feature>
<evidence type="ECO:0000313" key="15">
    <source>
        <dbReference type="Proteomes" id="UP000306584"/>
    </source>
</evidence>
<evidence type="ECO:0000256" key="13">
    <source>
        <dbReference type="SAM" id="Phobius"/>
    </source>
</evidence>
<dbReference type="PROSITE" id="PS50920">
    <property type="entry name" value="SOLCAR"/>
    <property type="match status" value="3"/>
</dbReference>
<feature type="region of interest" description="Disordered" evidence="12">
    <location>
        <begin position="64"/>
        <end position="86"/>
    </location>
</feature>
<dbReference type="Proteomes" id="UP000306584">
    <property type="component" value="Unassembled WGS sequence"/>
</dbReference>
<dbReference type="Pfam" id="PF00153">
    <property type="entry name" value="Mito_carr"/>
    <property type="match status" value="3"/>
</dbReference>
<dbReference type="PRINTS" id="PR00926">
    <property type="entry name" value="MITOCARRIER"/>
</dbReference>
<evidence type="ECO:0000256" key="2">
    <source>
        <dbReference type="ARBA" id="ARBA00006375"/>
    </source>
</evidence>
<dbReference type="AlphaFoldDB" id="A0A4S9KPR3"/>
<comment type="similarity">
    <text evidence="2 11">Belongs to the mitochondrial carrier (TC 2.A.29) family.</text>
</comment>
<evidence type="ECO:0000256" key="3">
    <source>
        <dbReference type="ARBA" id="ARBA00022448"/>
    </source>
</evidence>
<dbReference type="Gene3D" id="1.50.40.10">
    <property type="entry name" value="Mitochondrial carrier domain"/>
    <property type="match status" value="1"/>
</dbReference>
<dbReference type="InterPro" id="IPR018108">
    <property type="entry name" value="MCP_transmembrane"/>
</dbReference>
<accession>A0A4S9KPR3</accession>
<evidence type="ECO:0000256" key="5">
    <source>
        <dbReference type="ARBA" id="ARBA00022737"/>
    </source>
</evidence>
<keyword evidence="6" id="KW-0999">Mitochondrion inner membrane</keyword>
<feature type="transmembrane region" description="Helical" evidence="13">
    <location>
        <begin position="260"/>
        <end position="280"/>
    </location>
</feature>
<keyword evidence="7 13" id="KW-1133">Transmembrane helix</keyword>
<comment type="subcellular location">
    <subcellularLocation>
        <location evidence="1">Mitochondrion inner membrane</location>
        <topology evidence="1">Multi-pass membrane protein</topology>
    </subcellularLocation>
</comment>
<dbReference type="GO" id="GO:0000064">
    <property type="term" value="F:L-ornithine transmembrane transporter activity"/>
    <property type="evidence" value="ECO:0007669"/>
    <property type="project" value="TreeGrafter"/>
</dbReference>
<evidence type="ECO:0000256" key="4">
    <source>
        <dbReference type="ARBA" id="ARBA00022692"/>
    </source>
</evidence>
<dbReference type="InterPro" id="IPR050567">
    <property type="entry name" value="Mitochondrial_Carrier"/>
</dbReference>
<dbReference type="PANTHER" id="PTHR45624">
    <property type="entry name" value="MITOCHONDRIAL BASIC AMINO ACIDS TRANSPORTER-RELATED"/>
    <property type="match status" value="1"/>
</dbReference>
<evidence type="ECO:0000256" key="10">
    <source>
        <dbReference type="PROSITE-ProRule" id="PRU00282"/>
    </source>
</evidence>
<dbReference type="SUPFAM" id="SSF103506">
    <property type="entry name" value="Mitochondrial carrier"/>
    <property type="match status" value="1"/>
</dbReference>
<evidence type="ECO:0008006" key="16">
    <source>
        <dbReference type="Google" id="ProtNLM"/>
    </source>
</evidence>
<protein>
    <recommendedName>
        <fullName evidence="16">Mitochondrial carrier</fullName>
    </recommendedName>
</protein>
<dbReference type="InterPro" id="IPR002067">
    <property type="entry name" value="MCP"/>
</dbReference>
<feature type="repeat" description="Solcar" evidence="10">
    <location>
        <begin position="87"/>
        <end position="172"/>
    </location>
</feature>
<keyword evidence="4 10" id="KW-0812">Transmembrane</keyword>
<dbReference type="InterPro" id="IPR023395">
    <property type="entry name" value="MCP_dom_sf"/>
</dbReference>
<feature type="repeat" description="Solcar" evidence="10">
    <location>
        <begin position="296"/>
        <end position="383"/>
    </location>
</feature>
<evidence type="ECO:0000256" key="8">
    <source>
        <dbReference type="ARBA" id="ARBA00023128"/>
    </source>
</evidence>
<evidence type="ECO:0000256" key="6">
    <source>
        <dbReference type="ARBA" id="ARBA00022792"/>
    </source>
</evidence>
<gene>
    <name evidence="14" type="ORF">D6D01_07448</name>
</gene>
<reference evidence="14 15" key="1">
    <citation type="submission" date="2018-10" db="EMBL/GenBank/DDBJ databases">
        <title>Fifty Aureobasidium pullulans genomes reveal a recombining polyextremotolerant generalist.</title>
        <authorList>
            <person name="Gostincar C."/>
            <person name="Turk M."/>
            <person name="Zajc J."/>
            <person name="Gunde-Cimerman N."/>
        </authorList>
    </citation>
    <scope>NUCLEOTIDE SEQUENCE [LARGE SCALE GENOMIC DNA]</scope>
    <source>
        <strain evidence="14 15">EXF-6604</strain>
    </source>
</reference>
<evidence type="ECO:0000256" key="7">
    <source>
        <dbReference type="ARBA" id="ARBA00022989"/>
    </source>
</evidence>
<keyword evidence="5" id="KW-0677">Repeat</keyword>
<feature type="repeat" description="Solcar" evidence="10">
    <location>
        <begin position="199"/>
        <end position="288"/>
    </location>
</feature>
<evidence type="ECO:0000256" key="1">
    <source>
        <dbReference type="ARBA" id="ARBA00004448"/>
    </source>
</evidence>
<proteinExistence type="inferred from homology"/>
<dbReference type="EMBL" id="QZBD01000362">
    <property type="protein sequence ID" value="THY17644.1"/>
    <property type="molecule type" value="Genomic_DNA"/>
</dbReference>
<feature type="non-terminal residue" evidence="14">
    <location>
        <position position="1"/>
    </location>
</feature>
<organism evidence="14 15">
    <name type="scientific">Aureobasidium pullulans</name>
    <name type="common">Black yeast</name>
    <name type="synonym">Pullularia pullulans</name>
    <dbReference type="NCBI Taxonomy" id="5580"/>
    <lineage>
        <taxon>Eukaryota</taxon>
        <taxon>Fungi</taxon>
        <taxon>Dikarya</taxon>
        <taxon>Ascomycota</taxon>
        <taxon>Pezizomycotina</taxon>
        <taxon>Dothideomycetes</taxon>
        <taxon>Dothideomycetidae</taxon>
        <taxon>Dothideales</taxon>
        <taxon>Saccotheciaceae</taxon>
        <taxon>Aureobasidium</taxon>
    </lineage>
</organism>
<name>A0A4S9KPR3_AURPU</name>
<comment type="caution">
    <text evidence="14">The sequence shown here is derived from an EMBL/GenBank/DDBJ whole genome shotgun (WGS) entry which is preliminary data.</text>
</comment>
<sequence length="384" mass="42779">AQVRANSDAGSASPNYLELNALSSSAYLLLPDQSIQFSLWGDYRFIDDPNTFLPPTLMSAVPATDAASLPRSHHDGQTELPKKAQSSGNYKGFVAGVFSGIAKLTVGHPFDTIKVRLQTSTSSQFNGPLDCLMQTLRKEGPQGLYKGATPPLVGWMFMDSLMLGSLTFYRKLLNDRVFQPMHETRAAQGVYAVPADRTLPTIGHAIAGVMAGSTVSFIAAPVEHVKARLQVQYSADKSKRLYSGPIDCSRQIFRQHGVRGLYHGLGATLIFRTFFFFWWGSYDVFTRWFKKNTDLSTPAINFWAGGLSAQVFWLTSYPSDVIKQRIMTDDLANRKFPRWRDAARAVGRENGWRGYWRGFVPCFLRAFPANAMALVAFEGVMRML</sequence>
<dbReference type="GO" id="GO:0005743">
    <property type="term" value="C:mitochondrial inner membrane"/>
    <property type="evidence" value="ECO:0007669"/>
    <property type="project" value="UniProtKB-SubCell"/>
</dbReference>
<feature type="transmembrane region" description="Helical" evidence="13">
    <location>
        <begin position="300"/>
        <end position="317"/>
    </location>
</feature>
<keyword evidence="9 10" id="KW-0472">Membrane</keyword>
<keyword evidence="3 11" id="KW-0813">Transport</keyword>
<evidence type="ECO:0000256" key="11">
    <source>
        <dbReference type="RuleBase" id="RU000488"/>
    </source>
</evidence>
<dbReference type="GO" id="GO:1990575">
    <property type="term" value="P:mitochondrial L-ornithine transmembrane transport"/>
    <property type="evidence" value="ECO:0007669"/>
    <property type="project" value="TreeGrafter"/>
</dbReference>
<evidence type="ECO:0000256" key="12">
    <source>
        <dbReference type="SAM" id="MobiDB-lite"/>
    </source>
</evidence>
<dbReference type="PANTHER" id="PTHR45624:SF57">
    <property type="entry name" value="MITOCHONDRIAL SUBSTRATE CARRIER FAMILY PROTEIN L"/>
    <property type="match status" value="1"/>
</dbReference>
<keyword evidence="8" id="KW-0496">Mitochondrion</keyword>
<evidence type="ECO:0000313" key="14">
    <source>
        <dbReference type="EMBL" id="THY17644.1"/>
    </source>
</evidence>
<evidence type="ECO:0000256" key="9">
    <source>
        <dbReference type="ARBA" id="ARBA00023136"/>
    </source>
</evidence>